<gene>
    <name evidence="2" type="ORF">DS031_09565</name>
</gene>
<sequence length="458" mass="54391">MTNITVIDNKEKSELKVTRLAVHDVCKVIEAVNEKSECFYLFFYKDHFLTGKKASKLKRHSHIEKVFKRGILFQAPHPLINALTKRSPSFILQSFTSLWPKLEQHYTPQETALIFTFFDAFIKKEKIVKIMKNYFYNYRRNGQLFLAYQIIHILKSFVPKYKWAHEIANSLQFHKYMKTYEENAKILPKKDPLYAEQFCFSYREKEENFSILQTKLGTEKRWIDQIALYVDHISSRQKPSLEAYQSLLAFLPLHFSEEESTSLLHDLYKEIPNFQPLQNDLFHTFMQQHMYEEAIHLVINNGIKPSEVHLHQLINLLNDGSITIDQLNVEKINALPVKRINPTMLEKILRVCVPRLLAKHDLSFVNEWLHPFYSANLPLPILQQVHTMIEIKEDPDQQLFLGEHYYEFKQLEKAIDCFSWEMELNPTDPKPVQWLTKIYREMGMIEESKAYQQMYSSM</sequence>
<evidence type="ECO:0000256" key="1">
    <source>
        <dbReference type="PROSITE-ProRule" id="PRU00339"/>
    </source>
</evidence>
<keyword evidence="3" id="KW-1185">Reference proteome</keyword>
<dbReference type="InterPro" id="IPR019734">
    <property type="entry name" value="TPR_rpt"/>
</dbReference>
<name>A0A366XTS5_9BACI</name>
<organism evidence="2 3">
    <name type="scientific">Bacillus taeanensis</name>
    <dbReference type="NCBI Taxonomy" id="273032"/>
    <lineage>
        <taxon>Bacteria</taxon>
        <taxon>Bacillati</taxon>
        <taxon>Bacillota</taxon>
        <taxon>Bacilli</taxon>
        <taxon>Bacillales</taxon>
        <taxon>Bacillaceae</taxon>
        <taxon>Bacillus</taxon>
    </lineage>
</organism>
<reference evidence="2 3" key="1">
    <citation type="submission" date="2018-07" db="EMBL/GenBank/DDBJ databases">
        <title>Lottiidibacillus patelloidae gen. nov., sp. nov., isolated from the intestinal tract of a marine limpet and the reclassification of B. taeanensis BH030017T, B. algicola KMM 3737T and B. hwajinpoensis SW-72T as genus Lottiidibacillus.</title>
        <authorList>
            <person name="Liu R."/>
            <person name="Huang Z."/>
        </authorList>
    </citation>
    <scope>NUCLEOTIDE SEQUENCE [LARGE SCALE GENOMIC DNA]</scope>
    <source>
        <strain evidence="2 3">BH030017</strain>
    </source>
</reference>
<protein>
    <submittedName>
        <fullName evidence="2">Uncharacterized protein</fullName>
    </submittedName>
</protein>
<dbReference type="PROSITE" id="PS50005">
    <property type="entry name" value="TPR"/>
    <property type="match status" value="1"/>
</dbReference>
<dbReference type="EMBL" id="QOCW01000008">
    <property type="protein sequence ID" value="RBW69770.1"/>
    <property type="molecule type" value="Genomic_DNA"/>
</dbReference>
<dbReference type="Gene3D" id="1.25.40.10">
    <property type="entry name" value="Tetratricopeptide repeat domain"/>
    <property type="match status" value="1"/>
</dbReference>
<dbReference type="OrthoDB" id="2676051at2"/>
<dbReference type="InterPro" id="IPR011990">
    <property type="entry name" value="TPR-like_helical_dom_sf"/>
</dbReference>
<dbReference type="RefSeq" id="WP_113805853.1">
    <property type="nucleotide sequence ID" value="NZ_QOCW01000008.1"/>
</dbReference>
<proteinExistence type="predicted"/>
<evidence type="ECO:0000313" key="3">
    <source>
        <dbReference type="Proteomes" id="UP000253314"/>
    </source>
</evidence>
<dbReference type="AlphaFoldDB" id="A0A366XTS5"/>
<evidence type="ECO:0000313" key="2">
    <source>
        <dbReference type="EMBL" id="RBW69770.1"/>
    </source>
</evidence>
<comment type="caution">
    <text evidence="2">The sequence shown here is derived from an EMBL/GenBank/DDBJ whole genome shotgun (WGS) entry which is preliminary data.</text>
</comment>
<feature type="repeat" description="TPR" evidence="1">
    <location>
        <begin position="395"/>
        <end position="428"/>
    </location>
</feature>
<accession>A0A366XTS5</accession>
<dbReference type="SUPFAM" id="SSF48452">
    <property type="entry name" value="TPR-like"/>
    <property type="match status" value="1"/>
</dbReference>
<keyword evidence="1" id="KW-0802">TPR repeat</keyword>
<dbReference type="Proteomes" id="UP000253314">
    <property type="component" value="Unassembled WGS sequence"/>
</dbReference>